<dbReference type="EMBL" id="CP045121">
    <property type="protein sequence ID" value="QIN79653.1"/>
    <property type="molecule type" value="Genomic_DNA"/>
</dbReference>
<proteinExistence type="predicted"/>
<keyword evidence="2" id="KW-1185">Reference proteome</keyword>
<dbReference type="Proteomes" id="UP000502706">
    <property type="component" value="Chromosome"/>
</dbReference>
<gene>
    <name evidence="1" type="ORF">GBA65_15215</name>
</gene>
<evidence type="ECO:0000313" key="2">
    <source>
        <dbReference type="Proteomes" id="UP000502706"/>
    </source>
</evidence>
<name>A0A6G8PZK6_9ACTN</name>
<sequence length="128" mass="13883">MILLLGKGSVEIRILVAFEDEYRAFRDTIAEALRVLRPGDEVEAAGLGAIGNRVARFDPHLVIASVPNAFDPGGRVAWVELSPDPEMPSEVCVGGRRREAANPSVEDLVFVAEETEGLIGEERNPRAC</sequence>
<accession>A0A6G8PZK6</accession>
<dbReference type="KEGG" id="rmar:GBA65_15215"/>
<organism evidence="1 2">
    <name type="scientific">Rubrobacter marinus</name>
    <dbReference type="NCBI Taxonomy" id="2653852"/>
    <lineage>
        <taxon>Bacteria</taxon>
        <taxon>Bacillati</taxon>
        <taxon>Actinomycetota</taxon>
        <taxon>Rubrobacteria</taxon>
        <taxon>Rubrobacterales</taxon>
        <taxon>Rubrobacteraceae</taxon>
        <taxon>Rubrobacter</taxon>
    </lineage>
</organism>
<reference evidence="1 2" key="1">
    <citation type="submission" date="2019-10" db="EMBL/GenBank/DDBJ databases">
        <title>Rubrobacter sp nov SCSIO 52915 isolated from a deep-sea sediment in the South China Sea.</title>
        <authorList>
            <person name="Chen R.W."/>
        </authorList>
    </citation>
    <scope>NUCLEOTIDE SEQUENCE [LARGE SCALE GENOMIC DNA]</scope>
    <source>
        <strain evidence="1 2">SCSIO 52915</strain>
    </source>
</reference>
<dbReference type="AlphaFoldDB" id="A0A6G8PZK6"/>
<dbReference type="RefSeq" id="WP_166397327.1">
    <property type="nucleotide sequence ID" value="NZ_CP045121.1"/>
</dbReference>
<protein>
    <submittedName>
        <fullName evidence="1">Uncharacterized protein</fullName>
    </submittedName>
</protein>
<evidence type="ECO:0000313" key="1">
    <source>
        <dbReference type="EMBL" id="QIN79653.1"/>
    </source>
</evidence>